<keyword evidence="7" id="KW-1185">Reference proteome</keyword>
<feature type="chain" id="PRO_5047057270" description="peptidylprolyl isomerase" evidence="4">
    <location>
        <begin position="19"/>
        <end position="279"/>
    </location>
</feature>
<dbReference type="GO" id="GO:0016853">
    <property type="term" value="F:isomerase activity"/>
    <property type="evidence" value="ECO:0007669"/>
    <property type="project" value="UniProtKB-KW"/>
</dbReference>
<keyword evidence="2" id="KW-0697">Rotamase</keyword>
<keyword evidence="4" id="KW-0732">Signal</keyword>
<proteinExistence type="predicted"/>
<dbReference type="RefSeq" id="WP_265617571.1">
    <property type="nucleotide sequence ID" value="NZ_JAPFRD010000010.1"/>
</dbReference>
<dbReference type="EC" id="5.2.1.8" evidence="1"/>
<evidence type="ECO:0000256" key="4">
    <source>
        <dbReference type="SAM" id="SignalP"/>
    </source>
</evidence>
<dbReference type="InterPro" id="IPR002130">
    <property type="entry name" value="Cyclophilin-type_PPIase_dom"/>
</dbReference>
<name>A0ABT3P7T5_9ALTE</name>
<dbReference type="SUPFAM" id="SSF50891">
    <property type="entry name" value="Cyclophilin-like"/>
    <property type="match status" value="1"/>
</dbReference>
<dbReference type="EMBL" id="JAPFRD010000010">
    <property type="protein sequence ID" value="MCW8108836.1"/>
    <property type="molecule type" value="Genomic_DNA"/>
</dbReference>
<evidence type="ECO:0000313" key="7">
    <source>
        <dbReference type="Proteomes" id="UP001142810"/>
    </source>
</evidence>
<sequence length="279" mass="31396">MFKFVFFIALLGATAVSAQNDLHWYTPKQSELVYIHLPHGLVIVALTDSIAPNHVARFKQLAKSRFYDNQSFYRVIDGFVAQGGSNGDHELTDITSPLKAEFTRPSVEGFYEVERPDMFAPASGFINGFPAATTLQRDSYWLMHCPGMLAMARDNKKDTATTEFYVVLGQAPRHLDRNMSVFGRVVAGLDVLQKLPRSGYMNSNVPASTNADNQIISIRMGDSLPAGAQRHFRIQLPSHPDYLEKIKLAKNLDNSFYVDRVLSPRPIDVCYYQTQIEEL</sequence>
<organism evidence="6 7">
    <name type="scientific">Alteromonas aquimaris</name>
    <dbReference type="NCBI Taxonomy" id="2998417"/>
    <lineage>
        <taxon>Bacteria</taxon>
        <taxon>Pseudomonadati</taxon>
        <taxon>Pseudomonadota</taxon>
        <taxon>Gammaproteobacteria</taxon>
        <taxon>Alteromonadales</taxon>
        <taxon>Alteromonadaceae</taxon>
        <taxon>Alteromonas/Salinimonas group</taxon>
        <taxon>Alteromonas</taxon>
    </lineage>
</organism>
<evidence type="ECO:0000256" key="2">
    <source>
        <dbReference type="ARBA" id="ARBA00023110"/>
    </source>
</evidence>
<dbReference type="Proteomes" id="UP001142810">
    <property type="component" value="Unassembled WGS sequence"/>
</dbReference>
<feature type="signal peptide" evidence="4">
    <location>
        <begin position="1"/>
        <end position="18"/>
    </location>
</feature>
<evidence type="ECO:0000313" key="6">
    <source>
        <dbReference type="EMBL" id="MCW8108836.1"/>
    </source>
</evidence>
<dbReference type="CDD" id="cd00317">
    <property type="entry name" value="cyclophilin"/>
    <property type="match status" value="1"/>
</dbReference>
<feature type="domain" description="PPIase cyclophilin-type" evidence="5">
    <location>
        <begin position="29"/>
        <end position="207"/>
    </location>
</feature>
<protein>
    <recommendedName>
        <fullName evidence="1">peptidylprolyl isomerase</fullName>
        <ecNumber evidence="1">5.2.1.8</ecNumber>
    </recommendedName>
</protein>
<dbReference type="PROSITE" id="PS50072">
    <property type="entry name" value="CSA_PPIASE_2"/>
    <property type="match status" value="1"/>
</dbReference>
<evidence type="ECO:0000256" key="3">
    <source>
        <dbReference type="ARBA" id="ARBA00023235"/>
    </source>
</evidence>
<reference evidence="6" key="1">
    <citation type="submission" date="2022-11" db="EMBL/GenBank/DDBJ databases">
        <title>Alteromonas sp. nov., isolated from sea water of the Qingdao.</title>
        <authorList>
            <person name="Wang Q."/>
        </authorList>
    </citation>
    <scope>NUCLEOTIDE SEQUENCE</scope>
    <source>
        <strain evidence="6">ASW11-7</strain>
    </source>
</reference>
<evidence type="ECO:0000259" key="5">
    <source>
        <dbReference type="PROSITE" id="PS50072"/>
    </source>
</evidence>
<gene>
    <name evidence="6" type="ORF">OPS25_10060</name>
</gene>
<accession>A0ABT3P7T5</accession>
<dbReference type="InterPro" id="IPR029000">
    <property type="entry name" value="Cyclophilin-like_dom_sf"/>
</dbReference>
<comment type="caution">
    <text evidence="6">The sequence shown here is derived from an EMBL/GenBank/DDBJ whole genome shotgun (WGS) entry which is preliminary data.</text>
</comment>
<dbReference type="Gene3D" id="2.40.100.10">
    <property type="entry name" value="Cyclophilin-like"/>
    <property type="match status" value="1"/>
</dbReference>
<dbReference type="PANTHER" id="PTHR43246">
    <property type="entry name" value="PEPTIDYL-PROLYL CIS-TRANS ISOMERASE CYP38, CHLOROPLASTIC"/>
    <property type="match status" value="1"/>
</dbReference>
<dbReference type="InterPro" id="IPR044665">
    <property type="entry name" value="E_coli_cyclophilin_A-like"/>
</dbReference>
<dbReference type="Pfam" id="PF00160">
    <property type="entry name" value="Pro_isomerase"/>
    <property type="match status" value="1"/>
</dbReference>
<evidence type="ECO:0000256" key="1">
    <source>
        <dbReference type="ARBA" id="ARBA00013194"/>
    </source>
</evidence>
<keyword evidence="3 6" id="KW-0413">Isomerase</keyword>